<name>A0A255DWP0_9MYCO</name>
<dbReference type="InterPro" id="IPR015813">
    <property type="entry name" value="Pyrv/PenolPyrv_kinase-like_dom"/>
</dbReference>
<comment type="caution">
    <text evidence="1">The sequence shown here is derived from an EMBL/GenBank/DDBJ whole genome shotgun (WGS) entry which is preliminary data.</text>
</comment>
<dbReference type="InterPro" id="IPR039556">
    <property type="entry name" value="ICL/PEPM"/>
</dbReference>
<evidence type="ECO:0000313" key="1">
    <source>
        <dbReference type="EMBL" id="OYN81665.1"/>
    </source>
</evidence>
<dbReference type="PANTHER" id="PTHR42905">
    <property type="entry name" value="PHOSPHOENOLPYRUVATE CARBOXYLASE"/>
    <property type="match status" value="1"/>
</dbReference>
<dbReference type="PROSITE" id="PS00161">
    <property type="entry name" value="ISOCITRATE_LYASE"/>
    <property type="match status" value="1"/>
</dbReference>
<dbReference type="AlphaFoldDB" id="A0A255DWP0"/>
<dbReference type="CDD" id="cd00377">
    <property type="entry name" value="ICL_PEPM"/>
    <property type="match status" value="1"/>
</dbReference>
<protein>
    <submittedName>
        <fullName evidence="1">Carboxyvinyl-carboxyphosphonate phosphorylmutase</fullName>
    </submittedName>
</protein>
<dbReference type="Proteomes" id="UP000216063">
    <property type="component" value="Unassembled WGS sequence"/>
</dbReference>
<dbReference type="InterPro" id="IPR018523">
    <property type="entry name" value="Isocitrate_lyase_ph_CS"/>
</dbReference>
<dbReference type="PANTHER" id="PTHR42905:SF5">
    <property type="entry name" value="CARBOXYVINYL-CARBOXYPHOSPHONATE PHOSPHORYLMUTASE, CHLOROPLASTIC"/>
    <property type="match status" value="1"/>
</dbReference>
<dbReference type="EMBL" id="NOZR01000003">
    <property type="protein sequence ID" value="OYN81665.1"/>
    <property type="molecule type" value="Genomic_DNA"/>
</dbReference>
<dbReference type="SUPFAM" id="SSF51621">
    <property type="entry name" value="Phosphoenolpyruvate/pyruvate domain"/>
    <property type="match status" value="1"/>
</dbReference>
<dbReference type="OrthoDB" id="9771433at2"/>
<dbReference type="GO" id="GO:0016833">
    <property type="term" value="F:oxo-acid-lyase activity"/>
    <property type="evidence" value="ECO:0007669"/>
    <property type="project" value="UniProtKB-ARBA"/>
</dbReference>
<dbReference type="Gene3D" id="3.20.20.60">
    <property type="entry name" value="Phosphoenolpyruvate-binding domains"/>
    <property type="match status" value="1"/>
</dbReference>
<sequence length="293" mass="31312">MTTKARARLRELLDEKRLIVAPGVYDGLSGQLARRTGHAAAYLTGAGVAAAGFGLPDIGLVTQTEMVERARMVVRALGDVPLLADADTGYGAPINVIRTVGEYEEAGVSAIQLEDQAFPKRCGHLPDKELVSTDDFVRTIDAVVDARTDDGMLLIARTDARGPLGLDEAIRRANRYAAAGADLLFVEAPQSADEIERIAAEVDAPLLLNLVIGGLTPEQSEQRMQELGFAVAIHPSAVLGRATLGVLTALCELRGVAVDEFLPTKPEEFFNLVGMAEWFALGQKYQPGTESES</sequence>
<proteinExistence type="predicted"/>
<gene>
    <name evidence="1" type="ORF">CG716_04685</name>
</gene>
<dbReference type="InterPro" id="IPR040442">
    <property type="entry name" value="Pyrv_kinase-like_dom_sf"/>
</dbReference>
<keyword evidence="2" id="KW-1185">Reference proteome</keyword>
<reference evidence="1 2" key="1">
    <citation type="submission" date="2017-07" db="EMBL/GenBank/DDBJ databases">
        <title>The new phylogeny of genus Mycobacterium.</title>
        <authorList>
            <person name="Tortoli E."/>
            <person name="Trovato A."/>
            <person name="Cirillo D.M."/>
        </authorList>
    </citation>
    <scope>NUCLEOTIDE SEQUENCE [LARGE SCALE GENOMIC DNA]</scope>
    <source>
        <strain evidence="1 2">ATCC 33027</strain>
    </source>
</reference>
<dbReference type="Pfam" id="PF13714">
    <property type="entry name" value="PEP_mutase"/>
    <property type="match status" value="1"/>
</dbReference>
<accession>A0A255DWP0</accession>
<organism evidence="1 2">
    <name type="scientific">Mycolicibacterium sphagni</name>
    <dbReference type="NCBI Taxonomy" id="1786"/>
    <lineage>
        <taxon>Bacteria</taxon>
        <taxon>Bacillati</taxon>
        <taxon>Actinomycetota</taxon>
        <taxon>Actinomycetes</taxon>
        <taxon>Mycobacteriales</taxon>
        <taxon>Mycobacteriaceae</taxon>
        <taxon>Mycolicibacterium</taxon>
    </lineage>
</organism>
<evidence type="ECO:0000313" key="2">
    <source>
        <dbReference type="Proteomes" id="UP000216063"/>
    </source>
</evidence>